<evidence type="ECO:0008006" key="8">
    <source>
        <dbReference type="Google" id="ProtNLM"/>
    </source>
</evidence>
<reference evidence="6 7" key="2">
    <citation type="submission" date="2018-08" db="EMBL/GenBank/DDBJ databases">
        <title>A genome reference for cultivated species of the human gut microbiota.</title>
        <authorList>
            <person name="Zou Y."/>
            <person name="Xue W."/>
            <person name="Luo G."/>
        </authorList>
    </citation>
    <scope>NUCLEOTIDE SEQUENCE [LARGE SCALE GENOMIC DNA]</scope>
    <source>
        <strain evidence="4 6">AM32-8LB</strain>
        <strain evidence="3 7">AM42-1AC</strain>
    </source>
</reference>
<dbReference type="EMBL" id="QSFX01000002">
    <property type="protein sequence ID" value="RHA91280.1"/>
    <property type="molecule type" value="Genomic_DNA"/>
</dbReference>
<feature type="transmembrane region" description="Helical" evidence="1">
    <location>
        <begin position="49"/>
        <end position="69"/>
    </location>
</feature>
<feature type="transmembrane region" description="Helical" evidence="1">
    <location>
        <begin position="144"/>
        <end position="165"/>
    </location>
</feature>
<dbReference type="Proteomes" id="UP000095453">
    <property type="component" value="Unassembled WGS sequence"/>
</dbReference>
<dbReference type="RefSeq" id="WP_055170724.1">
    <property type="nucleotide sequence ID" value="NZ_CABJFX010000002.1"/>
</dbReference>
<reference evidence="2 5" key="1">
    <citation type="submission" date="2015-09" db="EMBL/GenBank/DDBJ databases">
        <authorList>
            <consortium name="Pathogen Informatics"/>
        </authorList>
    </citation>
    <scope>NUCLEOTIDE SEQUENCE [LARGE SCALE GENOMIC DNA]</scope>
    <source>
        <strain evidence="2 5">2789STDY5608887</strain>
    </source>
</reference>
<organism evidence="2 5">
    <name type="scientific">Roseburia inulinivorans</name>
    <dbReference type="NCBI Taxonomy" id="360807"/>
    <lineage>
        <taxon>Bacteria</taxon>
        <taxon>Bacillati</taxon>
        <taxon>Bacillota</taxon>
        <taxon>Clostridia</taxon>
        <taxon>Lachnospirales</taxon>
        <taxon>Lachnospiraceae</taxon>
        <taxon>Roseburia</taxon>
    </lineage>
</organism>
<gene>
    <name evidence="4" type="ORF">DW813_06500</name>
    <name evidence="3" type="ORF">DW914_02685</name>
    <name evidence="2" type="ORF">ERS852444_02686</name>
</gene>
<name>A0A173V8T7_9FIRM</name>
<accession>A0A173V8T7</accession>
<evidence type="ECO:0000313" key="2">
    <source>
        <dbReference type="EMBL" id="CUN23779.1"/>
    </source>
</evidence>
<dbReference type="AlphaFoldDB" id="A0A173V8T7"/>
<feature type="transmembrane region" description="Helical" evidence="1">
    <location>
        <begin position="116"/>
        <end position="137"/>
    </location>
</feature>
<proteinExistence type="predicted"/>
<evidence type="ECO:0000313" key="6">
    <source>
        <dbReference type="Proteomes" id="UP000266391"/>
    </source>
</evidence>
<sequence>MKKKEYLKKFFLCWESVFLFIFMIGIFGPSEVFFGNYTELGVVYGEFGWLFFVVGFTISIIIAFVLVFFPEIIRKIILAVVWGLSIAGYIQVMFLNKGIDQIGVTAEGYIPDADRVIKNAVFWGAAIAITFVITFVCKKKWSKVIQLTTTVLLLVQLVAYGSLFLTTDDGAFHYAENELCLNMEQQFTISSNENIIVLLFDNLPNEWFEEARATYPDITKGLEDFTYYNNADCNYYGTYPSFIHILTGNPLDLSLSVNDYFKQSWDNEKTNAYFNILHSHNYKMNVFSYLSEVMTGGNSLEIAEGKVDNIIEKDDAREIDKPLLYKTMLKMSLYRYMPEYFKPKFDVQNEQYASIVSYPNNTMQYSNPNFYNTMMEKGLTIDDSSNYFVVNHLNGGHEFINDANCQYAQDPDRDDTIKGIFLLAAEYINQIKESGSYDDSTIIIMTDHGTGRNAQPIFFMKEPHETHDVMQENNAPITYEELMPTIVELLGEDYSVFGQSFHEFKQDEVRHRVFYDRTYDTEYPDVKRYDGMQGGANIYYKYEYDGNLGAIQYQYDNELHEIFPMVDSYY</sequence>
<evidence type="ECO:0000313" key="5">
    <source>
        <dbReference type="Proteomes" id="UP000095453"/>
    </source>
</evidence>
<evidence type="ECO:0000313" key="4">
    <source>
        <dbReference type="EMBL" id="RHD04324.1"/>
    </source>
</evidence>
<dbReference type="Proteomes" id="UP000283492">
    <property type="component" value="Unassembled WGS sequence"/>
</dbReference>
<keyword evidence="1" id="KW-0812">Transmembrane</keyword>
<keyword evidence="1" id="KW-1133">Transmembrane helix</keyword>
<dbReference type="InterPro" id="IPR017850">
    <property type="entry name" value="Alkaline_phosphatase_core_sf"/>
</dbReference>
<dbReference type="EMBL" id="QSIQ01000007">
    <property type="protein sequence ID" value="RHD04324.1"/>
    <property type="molecule type" value="Genomic_DNA"/>
</dbReference>
<dbReference type="SUPFAM" id="SSF53649">
    <property type="entry name" value="Alkaline phosphatase-like"/>
    <property type="match status" value="1"/>
</dbReference>
<evidence type="ECO:0000313" key="7">
    <source>
        <dbReference type="Proteomes" id="UP000283492"/>
    </source>
</evidence>
<keyword evidence="1" id="KW-0472">Membrane</keyword>
<dbReference type="Proteomes" id="UP000266391">
    <property type="component" value="Unassembled WGS sequence"/>
</dbReference>
<evidence type="ECO:0000256" key="1">
    <source>
        <dbReference type="SAM" id="Phobius"/>
    </source>
</evidence>
<protein>
    <recommendedName>
        <fullName evidence="8">Sulfatase N-terminal domain-containing protein</fullName>
    </recommendedName>
</protein>
<feature type="transmembrane region" description="Helical" evidence="1">
    <location>
        <begin position="76"/>
        <end position="96"/>
    </location>
</feature>
<dbReference type="Gene3D" id="3.40.720.10">
    <property type="entry name" value="Alkaline Phosphatase, subunit A"/>
    <property type="match status" value="1"/>
</dbReference>
<feature type="transmembrane region" description="Helical" evidence="1">
    <location>
        <begin position="12"/>
        <end position="29"/>
    </location>
</feature>
<evidence type="ECO:0000313" key="3">
    <source>
        <dbReference type="EMBL" id="RHA91280.1"/>
    </source>
</evidence>
<dbReference type="EMBL" id="CYXX01000024">
    <property type="protein sequence ID" value="CUN23779.1"/>
    <property type="molecule type" value="Genomic_DNA"/>
</dbReference>
<dbReference type="GeneID" id="75161051"/>